<reference evidence="2" key="2">
    <citation type="journal article" date="2024" name="Plant">
        <title>Genomic evolution and insights into agronomic trait innovations of Sesamum species.</title>
        <authorList>
            <person name="Miao H."/>
            <person name="Wang L."/>
            <person name="Qu L."/>
            <person name="Liu H."/>
            <person name="Sun Y."/>
            <person name="Le M."/>
            <person name="Wang Q."/>
            <person name="Wei S."/>
            <person name="Zheng Y."/>
            <person name="Lin W."/>
            <person name="Duan Y."/>
            <person name="Cao H."/>
            <person name="Xiong S."/>
            <person name="Wang X."/>
            <person name="Wei L."/>
            <person name="Li C."/>
            <person name="Ma Q."/>
            <person name="Ju M."/>
            <person name="Zhao R."/>
            <person name="Li G."/>
            <person name="Mu C."/>
            <person name="Tian Q."/>
            <person name="Mei H."/>
            <person name="Zhang T."/>
            <person name="Gao T."/>
            <person name="Zhang H."/>
        </authorList>
    </citation>
    <scope>NUCLEOTIDE SEQUENCE</scope>
    <source>
        <strain evidence="2">G02</strain>
    </source>
</reference>
<feature type="region of interest" description="Disordered" evidence="1">
    <location>
        <begin position="56"/>
        <end position="76"/>
    </location>
</feature>
<feature type="compositionally biased region" description="Polar residues" evidence="1">
    <location>
        <begin position="9"/>
        <end position="20"/>
    </location>
</feature>
<protein>
    <submittedName>
        <fullName evidence="2">Uncharacterized protein</fullName>
    </submittedName>
</protein>
<reference evidence="2" key="1">
    <citation type="submission" date="2020-06" db="EMBL/GenBank/DDBJ databases">
        <authorList>
            <person name="Li T."/>
            <person name="Hu X."/>
            <person name="Zhang T."/>
            <person name="Song X."/>
            <person name="Zhang H."/>
            <person name="Dai N."/>
            <person name="Sheng W."/>
            <person name="Hou X."/>
            <person name="Wei L."/>
        </authorList>
    </citation>
    <scope>NUCLEOTIDE SEQUENCE</scope>
    <source>
        <strain evidence="2">G02</strain>
        <tissue evidence="2">Leaf</tissue>
    </source>
</reference>
<proteinExistence type="predicted"/>
<dbReference type="AlphaFoldDB" id="A0AAW2QH07"/>
<sequence>MAATLPHGISSTQRSATTLDHISPSKEGFLTAGTPCRRGRFPQSLGLLEQKDSLLTKESSLMKTPPKLGDKLQKHN</sequence>
<name>A0AAW2QH07_SESRA</name>
<dbReference type="EMBL" id="JACGWJ010000015">
    <property type="protein sequence ID" value="KAL0366901.1"/>
    <property type="molecule type" value="Genomic_DNA"/>
</dbReference>
<gene>
    <name evidence="2" type="ORF">Sradi_3580200</name>
</gene>
<evidence type="ECO:0000256" key="1">
    <source>
        <dbReference type="SAM" id="MobiDB-lite"/>
    </source>
</evidence>
<comment type="caution">
    <text evidence="2">The sequence shown here is derived from an EMBL/GenBank/DDBJ whole genome shotgun (WGS) entry which is preliminary data.</text>
</comment>
<organism evidence="2">
    <name type="scientific">Sesamum radiatum</name>
    <name type="common">Black benniseed</name>
    <dbReference type="NCBI Taxonomy" id="300843"/>
    <lineage>
        <taxon>Eukaryota</taxon>
        <taxon>Viridiplantae</taxon>
        <taxon>Streptophyta</taxon>
        <taxon>Embryophyta</taxon>
        <taxon>Tracheophyta</taxon>
        <taxon>Spermatophyta</taxon>
        <taxon>Magnoliopsida</taxon>
        <taxon>eudicotyledons</taxon>
        <taxon>Gunneridae</taxon>
        <taxon>Pentapetalae</taxon>
        <taxon>asterids</taxon>
        <taxon>lamiids</taxon>
        <taxon>Lamiales</taxon>
        <taxon>Pedaliaceae</taxon>
        <taxon>Sesamum</taxon>
    </lineage>
</organism>
<feature type="region of interest" description="Disordered" evidence="1">
    <location>
        <begin position="1"/>
        <end position="36"/>
    </location>
</feature>
<evidence type="ECO:0000313" key="2">
    <source>
        <dbReference type="EMBL" id="KAL0366901.1"/>
    </source>
</evidence>
<accession>A0AAW2QH07</accession>